<sequence length="357" mass="38439">MASTCCKKVLVDDIAGWIKIYDDGTVERPGPPPAAHELAATIAPYDVPRNGVTVHDIPADPPLRLYLPAAAPLAGRRLPVLLHFHAGAFCISDPTWTMYHSFYALLAASIPVAGIVSITLPLAPENPLPAAIAAGYAAINWLKSLARPVLPSEPVAEPTSDPVNRLRDVADLSRVFLIGDSTGANLVHQVAAGFSSSEAGYWGPVQLAGAILLNPGFTRSAPTRSESTDPVHRYMDRELVGRFMALALPEGATRDHPYIWPVGGGGDAAAMPMPPLLVNIAMLDSMRDRQVEYCNAMRRAGKHVEVSLSSDADHIFYLRHGKAESEPENDETTARIAELVEDIGTFVGRRYRCAARL</sequence>
<dbReference type="EnsemblPlants" id="AVESA.00010b.r2.5DG0992170.1">
    <property type="protein sequence ID" value="AVESA.00010b.r2.5DG0992170.1.CDS.1"/>
    <property type="gene ID" value="AVESA.00010b.r2.5DG0992170"/>
</dbReference>
<dbReference type="Proteomes" id="UP001732700">
    <property type="component" value="Chromosome 5D"/>
</dbReference>
<organism evidence="1 2">
    <name type="scientific">Avena sativa</name>
    <name type="common">Oat</name>
    <dbReference type="NCBI Taxonomy" id="4498"/>
    <lineage>
        <taxon>Eukaryota</taxon>
        <taxon>Viridiplantae</taxon>
        <taxon>Streptophyta</taxon>
        <taxon>Embryophyta</taxon>
        <taxon>Tracheophyta</taxon>
        <taxon>Spermatophyta</taxon>
        <taxon>Magnoliopsida</taxon>
        <taxon>Liliopsida</taxon>
        <taxon>Poales</taxon>
        <taxon>Poaceae</taxon>
        <taxon>BOP clade</taxon>
        <taxon>Pooideae</taxon>
        <taxon>Poodae</taxon>
        <taxon>Poeae</taxon>
        <taxon>Poeae Chloroplast Group 1 (Aveneae type)</taxon>
        <taxon>Aveninae</taxon>
        <taxon>Avena</taxon>
    </lineage>
</organism>
<protein>
    <submittedName>
        <fullName evidence="1">Uncharacterized protein</fullName>
    </submittedName>
</protein>
<name>A0ACD5YK48_AVESA</name>
<evidence type="ECO:0000313" key="1">
    <source>
        <dbReference type="EnsemblPlants" id="AVESA.00010b.r2.5DG0992170.1.CDS.1"/>
    </source>
</evidence>
<accession>A0ACD5YK48</accession>
<evidence type="ECO:0000313" key="2">
    <source>
        <dbReference type="Proteomes" id="UP001732700"/>
    </source>
</evidence>
<reference evidence="1" key="2">
    <citation type="submission" date="2025-09" db="UniProtKB">
        <authorList>
            <consortium name="EnsemblPlants"/>
        </authorList>
    </citation>
    <scope>IDENTIFICATION</scope>
</reference>
<reference evidence="1" key="1">
    <citation type="submission" date="2021-05" db="EMBL/GenBank/DDBJ databases">
        <authorList>
            <person name="Scholz U."/>
            <person name="Mascher M."/>
            <person name="Fiebig A."/>
        </authorList>
    </citation>
    <scope>NUCLEOTIDE SEQUENCE [LARGE SCALE GENOMIC DNA]</scope>
</reference>
<keyword evidence="2" id="KW-1185">Reference proteome</keyword>
<proteinExistence type="predicted"/>